<dbReference type="SUPFAM" id="SSF53448">
    <property type="entry name" value="Nucleotide-diphospho-sugar transferases"/>
    <property type="match status" value="1"/>
</dbReference>
<keyword evidence="5" id="KW-0812">Transmembrane</keyword>
<evidence type="ECO:0000256" key="3">
    <source>
        <dbReference type="ARBA" id="ARBA00022676"/>
    </source>
</evidence>
<dbReference type="EMBL" id="DRUZ01000102">
    <property type="protein sequence ID" value="HHS02605.1"/>
    <property type="molecule type" value="Genomic_DNA"/>
</dbReference>
<keyword evidence="5" id="KW-0472">Membrane</keyword>
<dbReference type="PANTHER" id="PTHR43179">
    <property type="entry name" value="RHAMNOSYLTRANSFERASE WBBL"/>
    <property type="match status" value="1"/>
</dbReference>
<reference evidence="6" key="1">
    <citation type="journal article" date="2020" name="mSystems">
        <title>Genome- and Community-Level Interaction Insights into Carbon Utilization and Element Cycling Functions of Hydrothermarchaeota in Hydrothermal Sediment.</title>
        <authorList>
            <person name="Zhou Z."/>
            <person name="Liu Y."/>
            <person name="Xu W."/>
            <person name="Pan J."/>
            <person name="Luo Z.H."/>
            <person name="Li M."/>
        </authorList>
    </citation>
    <scope>NUCLEOTIDE SEQUENCE [LARGE SCALE GENOMIC DNA]</scope>
    <source>
        <strain evidence="6">SpSt-102</strain>
    </source>
</reference>
<evidence type="ECO:0000313" key="6">
    <source>
        <dbReference type="EMBL" id="HHS02605.1"/>
    </source>
</evidence>
<evidence type="ECO:0000256" key="4">
    <source>
        <dbReference type="ARBA" id="ARBA00022679"/>
    </source>
</evidence>
<evidence type="ECO:0000256" key="1">
    <source>
        <dbReference type="ARBA" id="ARBA00004776"/>
    </source>
</evidence>
<keyword evidence="3" id="KW-0328">Glycosyltransferase</keyword>
<dbReference type="Pfam" id="PF13641">
    <property type="entry name" value="Glyco_tranf_2_3"/>
    <property type="match status" value="1"/>
</dbReference>
<sequence>MNNIEVIIPTLLKNMYIFNVLSSLKNIKGKKGNINVTVINNTNIQITNEAKFINLNIKEILLGDNQGFSKAVNIGINVTKEKLIFLINDDAMIYNAFEIKQIEDLFEKHEDIFSLSCKMISHDFPNLLDDAGDMYTILGWQFKRGNGLPKELYDRPCEIISSCGGAAIYNKKILDEIGYFDEDFFAYLEDVDLGLRALMRGYKNLYYPYISVLHVGSATTGGKYNDITIRLTARNSIYVIYKNLPLPLLIINFPFILLGYLIKFIFFAKKGKGEIYISGVLEGLKNLPKFKEKRKENMRKKKISNIKLEWILIKATFEYFHQYIKRTLYNLRGAKK</sequence>
<feature type="transmembrane region" description="Helical" evidence="5">
    <location>
        <begin position="244"/>
        <end position="262"/>
    </location>
</feature>
<protein>
    <submittedName>
        <fullName evidence="6">Glycosyltransferase family 2 protein</fullName>
    </submittedName>
</protein>
<name>A0A7C5V6L4_9FIRM</name>
<accession>A0A7C5V6L4</accession>
<dbReference type="PANTHER" id="PTHR43179:SF12">
    <property type="entry name" value="GALACTOFURANOSYLTRANSFERASE GLFT2"/>
    <property type="match status" value="1"/>
</dbReference>
<evidence type="ECO:0000256" key="5">
    <source>
        <dbReference type="SAM" id="Phobius"/>
    </source>
</evidence>
<evidence type="ECO:0000256" key="2">
    <source>
        <dbReference type="ARBA" id="ARBA00006739"/>
    </source>
</evidence>
<dbReference type="GO" id="GO:0016757">
    <property type="term" value="F:glycosyltransferase activity"/>
    <property type="evidence" value="ECO:0007669"/>
    <property type="project" value="UniProtKB-KW"/>
</dbReference>
<keyword evidence="5" id="KW-1133">Transmembrane helix</keyword>
<gene>
    <name evidence="6" type="ORF">ENL71_09040</name>
</gene>
<organism evidence="6">
    <name type="scientific">Caldicellulosiruptor owensensis</name>
    <dbReference type="NCBI Taxonomy" id="55205"/>
    <lineage>
        <taxon>Bacteria</taxon>
        <taxon>Bacillati</taxon>
        <taxon>Bacillota</taxon>
        <taxon>Bacillota incertae sedis</taxon>
        <taxon>Caldicellulosiruptorales</taxon>
        <taxon>Caldicellulosiruptoraceae</taxon>
        <taxon>Caldicellulosiruptor</taxon>
    </lineage>
</organism>
<dbReference type="InterPro" id="IPR029044">
    <property type="entry name" value="Nucleotide-diphossugar_trans"/>
</dbReference>
<comment type="similarity">
    <text evidence="2">Belongs to the glycosyltransferase 2 family.</text>
</comment>
<keyword evidence="4 6" id="KW-0808">Transferase</keyword>
<proteinExistence type="inferred from homology"/>
<dbReference type="AlphaFoldDB" id="A0A7C5V6L4"/>
<comment type="pathway">
    <text evidence="1">Cell wall biogenesis; cell wall polysaccharide biosynthesis.</text>
</comment>
<comment type="caution">
    <text evidence="6">The sequence shown here is derived from an EMBL/GenBank/DDBJ whole genome shotgun (WGS) entry which is preliminary data.</text>
</comment>
<dbReference type="Gene3D" id="3.90.550.10">
    <property type="entry name" value="Spore Coat Polysaccharide Biosynthesis Protein SpsA, Chain A"/>
    <property type="match status" value="1"/>
</dbReference>